<protein>
    <submittedName>
        <fullName evidence="2">Uncharacterized protein</fullName>
    </submittedName>
</protein>
<name>A0A2G5TJQ5_9PELO</name>
<dbReference type="EMBL" id="PDUG01000005">
    <property type="protein sequence ID" value="PIC27311.1"/>
    <property type="molecule type" value="Genomic_DNA"/>
</dbReference>
<evidence type="ECO:0000256" key="1">
    <source>
        <dbReference type="SAM" id="SignalP"/>
    </source>
</evidence>
<gene>
    <name evidence="2" type="primary">Cni-W07G4.8</name>
    <name evidence="2" type="synonym">Cnig_chr_V.g19612</name>
    <name evidence="2" type="ORF">B9Z55_019612</name>
</gene>
<evidence type="ECO:0000313" key="3">
    <source>
        <dbReference type="Proteomes" id="UP000230233"/>
    </source>
</evidence>
<keyword evidence="1" id="KW-0732">Signal</keyword>
<proteinExistence type="predicted"/>
<dbReference type="AlphaFoldDB" id="A0A2G5TJQ5"/>
<dbReference type="OrthoDB" id="5860816at2759"/>
<reference evidence="3" key="1">
    <citation type="submission" date="2017-10" db="EMBL/GenBank/DDBJ databases">
        <title>Rapid genome shrinkage in a self-fertile nematode reveals novel sperm competition proteins.</title>
        <authorList>
            <person name="Yin D."/>
            <person name="Schwarz E.M."/>
            <person name="Thomas C.G."/>
            <person name="Felde R.L."/>
            <person name="Korf I.F."/>
            <person name="Cutter A.D."/>
            <person name="Schartner C.M."/>
            <person name="Ralston E.J."/>
            <person name="Meyer B.J."/>
            <person name="Haag E.S."/>
        </authorList>
    </citation>
    <scope>NUCLEOTIDE SEQUENCE [LARGE SCALE GENOMIC DNA]</scope>
    <source>
        <strain evidence="3">JU1422</strain>
    </source>
</reference>
<feature type="chain" id="PRO_5013700551" evidence="1">
    <location>
        <begin position="22"/>
        <end position="82"/>
    </location>
</feature>
<organism evidence="2 3">
    <name type="scientific">Caenorhabditis nigoni</name>
    <dbReference type="NCBI Taxonomy" id="1611254"/>
    <lineage>
        <taxon>Eukaryota</taxon>
        <taxon>Metazoa</taxon>
        <taxon>Ecdysozoa</taxon>
        <taxon>Nematoda</taxon>
        <taxon>Chromadorea</taxon>
        <taxon>Rhabditida</taxon>
        <taxon>Rhabditina</taxon>
        <taxon>Rhabditomorpha</taxon>
        <taxon>Rhabditoidea</taxon>
        <taxon>Rhabditidae</taxon>
        <taxon>Peloderinae</taxon>
        <taxon>Caenorhabditis</taxon>
    </lineage>
</organism>
<sequence>MQYSLLLLFLFSIIFLPFSISQSTPKVIEMSGDASSVANLLQQILEASQRQNINQHFRVRTVNGSIIMESDDYKPGALEQLN</sequence>
<accession>A0A2G5TJQ5</accession>
<evidence type="ECO:0000313" key="2">
    <source>
        <dbReference type="EMBL" id="PIC27311.1"/>
    </source>
</evidence>
<feature type="signal peptide" evidence="1">
    <location>
        <begin position="1"/>
        <end position="21"/>
    </location>
</feature>
<comment type="caution">
    <text evidence="2">The sequence shown here is derived from an EMBL/GenBank/DDBJ whole genome shotgun (WGS) entry which is preliminary data.</text>
</comment>
<keyword evidence="3" id="KW-1185">Reference proteome</keyword>
<dbReference type="Proteomes" id="UP000230233">
    <property type="component" value="Chromosome V"/>
</dbReference>